<name>A0A5R8ZAU2_9ACTN</name>
<dbReference type="OrthoDB" id="9803739at2"/>
<proteinExistence type="inferred from homology"/>
<dbReference type="SUPFAM" id="SSF53681">
    <property type="entry name" value="Aspartate/glutamate racemase"/>
    <property type="match status" value="2"/>
</dbReference>
<evidence type="ECO:0000256" key="3">
    <source>
        <dbReference type="SAM" id="MobiDB-lite"/>
    </source>
</evidence>
<accession>A0A5R8ZAU2</accession>
<dbReference type="PANTHER" id="PTHR21198">
    <property type="entry name" value="GLUTAMATE RACEMASE"/>
    <property type="match status" value="1"/>
</dbReference>
<dbReference type="Pfam" id="PF01177">
    <property type="entry name" value="Asp_Glu_race"/>
    <property type="match status" value="1"/>
</dbReference>
<comment type="similarity">
    <text evidence="1">Belongs to the aspartate/glutamate racemases family.</text>
</comment>
<reference evidence="4" key="1">
    <citation type="submission" date="2019-05" db="EMBL/GenBank/DDBJ databases">
        <title>Isolation, diversity and antifungal activity of Actinobacteria from wheat.</title>
        <authorList>
            <person name="Yu B."/>
        </authorList>
    </citation>
    <scope>NUCLEOTIDE SEQUENCE [LARGE SCALE GENOMIC DNA]</scope>
    <source>
        <strain evidence="4">NEAU-HEGS1-5</strain>
    </source>
</reference>
<gene>
    <name evidence="4" type="ORF">FED44_08260</name>
</gene>
<evidence type="ECO:0000313" key="4">
    <source>
        <dbReference type="EMBL" id="TLP61976.1"/>
    </source>
</evidence>
<evidence type="ECO:0000256" key="1">
    <source>
        <dbReference type="ARBA" id="ARBA00007847"/>
    </source>
</evidence>
<evidence type="ECO:0000256" key="2">
    <source>
        <dbReference type="ARBA" id="ARBA00023235"/>
    </source>
</evidence>
<comment type="caution">
    <text evidence="4">The sequence shown here is derived from an EMBL/GenBank/DDBJ whole genome shotgun (WGS) entry which is preliminary data.</text>
</comment>
<keyword evidence="2 4" id="KW-0413">Isomerase</keyword>
<dbReference type="InterPro" id="IPR015942">
    <property type="entry name" value="Asp/Glu/hydantoin_racemase"/>
</dbReference>
<dbReference type="InterPro" id="IPR004380">
    <property type="entry name" value="Asp_race"/>
</dbReference>
<dbReference type="AlphaFoldDB" id="A0A5R8ZAU2"/>
<protein>
    <submittedName>
        <fullName evidence="4">Amino acid racemase</fullName>
        <ecNumber evidence="4">5.1.1.-</ecNumber>
    </submittedName>
</protein>
<dbReference type="Proteomes" id="UP000309033">
    <property type="component" value="Unassembled WGS sequence"/>
</dbReference>
<dbReference type="EMBL" id="VANP01000003">
    <property type="protein sequence ID" value="TLP61976.1"/>
    <property type="molecule type" value="Genomic_DNA"/>
</dbReference>
<dbReference type="InterPro" id="IPR001920">
    <property type="entry name" value="Asp/Glu_race"/>
</dbReference>
<organism evidence="4 5">
    <name type="scientific">Microbispora triticiradicis</name>
    <dbReference type="NCBI Taxonomy" id="2200763"/>
    <lineage>
        <taxon>Bacteria</taxon>
        <taxon>Bacillati</taxon>
        <taxon>Actinomycetota</taxon>
        <taxon>Actinomycetes</taxon>
        <taxon>Streptosporangiales</taxon>
        <taxon>Streptosporangiaceae</taxon>
        <taxon>Microbispora</taxon>
    </lineage>
</organism>
<dbReference type="NCBIfam" id="TIGR00035">
    <property type="entry name" value="asp_race"/>
    <property type="match status" value="1"/>
</dbReference>
<dbReference type="PANTHER" id="PTHR21198:SF7">
    <property type="entry name" value="ASPARTATE-GLUTAMATE RACEMASE FAMILY"/>
    <property type="match status" value="1"/>
</dbReference>
<evidence type="ECO:0000313" key="5">
    <source>
        <dbReference type="Proteomes" id="UP000309033"/>
    </source>
</evidence>
<dbReference type="EC" id="5.1.1.-" evidence="4"/>
<dbReference type="GO" id="GO:0047661">
    <property type="term" value="F:amino-acid racemase activity"/>
    <property type="evidence" value="ECO:0007669"/>
    <property type="project" value="InterPro"/>
</dbReference>
<sequence length="253" mass="26981">MRHLGVLAHSTGGAALCFLTFCEEGFHRTGRNEHPDITLDYIAFGYSMTAWEAGDHATVRATLARSADRLARAGADFFVCPDNTAHLALEAPGPDLPLPGLHIAEVVAEQAAAEGRTRVGVLGTRFTMDGPLYPRALAARGIAAELPDAGDRDLVDKVIFTELVNGVISEASRREYLRVIERLAARGCDAVALVCTEIPLLITPEVSALPTLDSTRLLARAAYEVAVGERPMPVWRGGGTREGSPAGRAEEPS</sequence>
<keyword evidence="5" id="KW-1185">Reference proteome</keyword>
<feature type="region of interest" description="Disordered" evidence="3">
    <location>
        <begin position="234"/>
        <end position="253"/>
    </location>
</feature>
<dbReference type="Gene3D" id="3.40.50.1860">
    <property type="match status" value="2"/>
</dbReference>